<evidence type="ECO:0000256" key="4">
    <source>
        <dbReference type="ARBA" id="ARBA00023242"/>
    </source>
</evidence>
<reference evidence="8" key="1">
    <citation type="submission" date="2023-06" db="EMBL/GenBank/DDBJ databases">
        <authorList>
            <consortium name="Lawrence Berkeley National Laboratory"/>
            <person name="Ahrendt S."/>
            <person name="Sahu N."/>
            <person name="Indic B."/>
            <person name="Wong-Bajracharya J."/>
            <person name="Merenyi Z."/>
            <person name="Ke H.-M."/>
            <person name="Monk M."/>
            <person name="Kocsube S."/>
            <person name="Drula E."/>
            <person name="Lipzen A."/>
            <person name="Balint B."/>
            <person name="Henrissat B."/>
            <person name="Andreopoulos B."/>
            <person name="Martin F.M."/>
            <person name="Harder C.B."/>
            <person name="Rigling D."/>
            <person name="Ford K.L."/>
            <person name="Foster G.D."/>
            <person name="Pangilinan J."/>
            <person name="Papanicolaou A."/>
            <person name="Barry K."/>
            <person name="LaButti K."/>
            <person name="Viragh M."/>
            <person name="Koriabine M."/>
            <person name="Yan M."/>
            <person name="Riley R."/>
            <person name="Champramary S."/>
            <person name="Plett K.L."/>
            <person name="Tsai I.J."/>
            <person name="Slot J."/>
            <person name="Sipos G."/>
            <person name="Plett J."/>
            <person name="Nagy L.G."/>
            <person name="Grigoriev I.V."/>
        </authorList>
    </citation>
    <scope>NUCLEOTIDE SEQUENCE</scope>
    <source>
        <strain evidence="8">HWK02</strain>
    </source>
</reference>
<feature type="non-terminal residue" evidence="8">
    <location>
        <position position="1"/>
    </location>
</feature>
<dbReference type="GO" id="GO:0010833">
    <property type="term" value="P:telomere maintenance via telomere lengthening"/>
    <property type="evidence" value="ECO:0007669"/>
    <property type="project" value="UniProtKB-UniRule"/>
</dbReference>
<comment type="subunit">
    <text evidence="5">Homodimer.</text>
</comment>
<protein>
    <recommendedName>
        <fullName evidence="5">DNA-binding protein RAP1</fullName>
    </recommendedName>
</protein>
<evidence type="ECO:0000256" key="1">
    <source>
        <dbReference type="ARBA" id="ARBA00010467"/>
    </source>
</evidence>
<dbReference type="Pfam" id="PF08914">
    <property type="entry name" value="Myb_Rap1"/>
    <property type="match status" value="1"/>
</dbReference>
<dbReference type="SUPFAM" id="SSF46689">
    <property type="entry name" value="Homeodomain-like"/>
    <property type="match status" value="1"/>
</dbReference>
<dbReference type="InterPro" id="IPR015010">
    <property type="entry name" value="TERF2IP_Myb"/>
</dbReference>
<feature type="compositionally biased region" description="Basic and acidic residues" evidence="6">
    <location>
        <begin position="383"/>
        <end position="398"/>
    </location>
</feature>
<accession>A0AA39QQD6</accession>
<name>A0AA39QQD6_9AGAR</name>
<comment type="subcellular location">
    <subcellularLocation>
        <location evidence="5">Nucleus</location>
    </subcellularLocation>
    <subcellularLocation>
        <location evidence="5">Chromosome</location>
        <location evidence="5">Telomere</location>
    </subcellularLocation>
</comment>
<dbReference type="AlphaFoldDB" id="A0AA39QQD6"/>
<keyword evidence="3 5" id="KW-0779">Telomere</keyword>
<evidence type="ECO:0000256" key="6">
    <source>
        <dbReference type="SAM" id="MobiDB-lite"/>
    </source>
</evidence>
<sequence>IFQDSNGAPLKFFIQSDLPKEIQAELCETITILGGRVESKIPRDGFILVSPGSSEEDRLRLCWTNPERLGRYFVPYTFVEACKMAGRFLKQIFVENGNPMAMHIHSSVANVNARTTLSERIAHSGGNPYAAEHSARVILADPNTEAFQLLVKAYQDTPGVYVESYLWVKKCIEKGTVTFTPVVFKNPGGRRPGEERVSFTDKDEELLAHWIAAKIPFKEIGGRTGNRLYQQLCDMHSDPEYAWVTRHTWQSWRERYKKNAARFDDMIAAIVAETKPTLGQKGQYGYVRQPERRKRARKGVPKDEEFNEDLKPLVAKIETIPDSQPLAGPSSIGFPHASPTQGGPGIMSAVRGGSIEEELDDTESDWAIRVGNAPPPGWAKRRASNDLHNEQHPKKQRQDGPPPADQGSIPPQTVVEIANMHVIDSNIRDIAKKHRFTIEEVQEYYDKCGDMSQTHSRFQKMREMLTNNFPDDTIPPSQ</sequence>
<dbReference type="GO" id="GO:0042162">
    <property type="term" value="F:telomeric DNA binding"/>
    <property type="evidence" value="ECO:0007669"/>
    <property type="project" value="TreeGrafter"/>
</dbReference>
<dbReference type="InterPro" id="IPR009057">
    <property type="entry name" value="Homeodomain-like_sf"/>
</dbReference>
<evidence type="ECO:0000313" key="8">
    <source>
        <dbReference type="EMBL" id="KAK0505838.1"/>
    </source>
</evidence>
<dbReference type="Gene3D" id="1.10.10.60">
    <property type="entry name" value="Homeodomain-like"/>
    <property type="match status" value="1"/>
</dbReference>
<feature type="region of interest" description="Disordered" evidence="6">
    <location>
        <begin position="321"/>
        <end position="410"/>
    </location>
</feature>
<comment type="similarity">
    <text evidence="1 5">Belongs to the RAP1 family.</text>
</comment>
<comment type="function">
    <text evidence="5">Involved in the regulation of telomere length, clustering and has a specific role in telomere position effect (TPE).</text>
</comment>
<feature type="region of interest" description="Disordered" evidence="6">
    <location>
        <begin position="288"/>
        <end position="307"/>
    </location>
</feature>
<dbReference type="GO" id="GO:0070187">
    <property type="term" value="C:shelterin complex"/>
    <property type="evidence" value="ECO:0007669"/>
    <property type="project" value="TreeGrafter"/>
</dbReference>
<dbReference type="CDD" id="cd11655">
    <property type="entry name" value="rap1_myb-like"/>
    <property type="match status" value="1"/>
</dbReference>
<dbReference type="Proteomes" id="UP001175228">
    <property type="component" value="Unassembled WGS sequence"/>
</dbReference>
<evidence type="ECO:0000256" key="5">
    <source>
        <dbReference type="RuleBase" id="RU367107"/>
    </source>
</evidence>
<dbReference type="GO" id="GO:0031848">
    <property type="term" value="P:protection from non-homologous end joining at telomere"/>
    <property type="evidence" value="ECO:0007669"/>
    <property type="project" value="TreeGrafter"/>
</dbReference>
<evidence type="ECO:0000256" key="3">
    <source>
        <dbReference type="ARBA" id="ARBA00022895"/>
    </source>
</evidence>
<evidence type="ECO:0000313" key="9">
    <source>
        <dbReference type="Proteomes" id="UP001175228"/>
    </source>
</evidence>
<dbReference type="PANTHER" id="PTHR16466">
    <property type="entry name" value="TELOMERE REPEAT-BINDING FACTOR 2-INTERACTING PROTEIN 1"/>
    <property type="match status" value="1"/>
</dbReference>
<feature type="compositionally biased region" description="Acidic residues" evidence="6">
    <location>
        <begin position="355"/>
        <end position="364"/>
    </location>
</feature>
<keyword evidence="2 5" id="KW-0158">Chromosome</keyword>
<dbReference type="PANTHER" id="PTHR16466:SF6">
    <property type="entry name" value="TELOMERIC REPEAT-BINDING FACTOR 2-INTERACTING PROTEIN 1"/>
    <property type="match status" value="1"/>
</dbReference>
<feature type="domain" description="TERF2-interacting telomeric protein 1 Myb" evidence="7">
    <location>
        <begin position="199"/>
        <end position="259"/>
    </location>
</feature>
<keyword evidence="4 5" id="KW-0539">Nucleus</keyword>
<evidence type="ECO:0000259" key="7">
    <source>
        <dbReference type="Pfam" id="PF08914"/>
    </source>
</evidence>
<dbReference type="InterPro" id="IPR039595">
    <property type="entry name" value="TE2IP/Rap1"/>
</dbReference>
<keyword evidence="9" id="KW-1185">Reference proteome</keyword>
<organism evidence="8 9">
    <name type="scientific">Armillaria luteobubalina</name>
    <dbReference type="NCBI Taxonomy" id="153913"/>
    <lineage>
        <taxon>Eukaryota</taxon>
        <taxon>Fungi</taxon>
        <taxon>Dikarya</taxon>
        <taxon>Basidiomycota</taxon>
        <taxon>Agaricomycotina</taxon>
        <taxon>Agaricomycetes</taxon>
        <taxon>Agaricomycetidae</taxon>
        <taxon>Agaricales</taxon>
        <taxon>Marasmiineae</taxon>
        <taxon>Physalacriaceae</taxon>
        <taxon>Armillaria</taxon>
    </lineage>
</organism>
<gene>
    <name evidence="8" type="ORF">EDD18DRAFT_1059232</name>
</gene>
<dbReference type="EMBL" id="JAUEPU010000001">
    <property type="protein sequence ID" value="KAK0505838.1"/>
    <property type="molecule type" value="Genomic_DNA"/>
</dbReference>
<comment type="caution">
    <text evidence="8">The sequence shown here is derived from an EMBL/GenBank/DDBJ whole genome shotgun (WGS) entry which is preliminary data.</text>
</comment>
<evidence type="ECO:0000256" key="2">
    <source>
        <dbReference type="ARBA" id="ARBA00022454"/>
    </source>
</evidence>
<proteinExistence type="inferred from homology"/>